<feature type="domain" description="M23ase beta-sheet core" evidence="7">
    <location>
        <begin position="334"/>
        <end position="435"/>
    </location>
</feature>
<dbReference type="EMBL" id="CP021112">
    <property type="protein sequence ID" value="ARP98909.1"/>
    <property type="molecule type" value="Genomic_DNA"/>
</dbReference>
<evidence type="ECO:0000259" key="7">
    <source>
        <dbReference type="Pfam" id="PF01551"/>
    </source>
</evidence>
<dbReference type="GO" id="GO:0004222">
    <property type="term" value="F:metalloendopeptidase activity"/>
    <property type="evidence" value="ECO:0007669"/>
    <property type="project" value="TreeGrafter"/>
</dbReference>
<protein>
    <recommendedName>
        <fullName evidence="7">M23ase beta-sheet core domain-containing protein</fullName>
    </recommendedName>
</protein>
<evidence type="ECO:0000256" key="6">
    <source>
        <dbReference type="ARBA" id="ARBA00023049"/>
    </source>
</evidence>
<reference evidence="8 9" key="1">
    <citation type="submission" date="2017-05" db="EMBL/GenBank/DDBJ databases">
        <title>Full genome sequence of Pseudorhodoplanes sinuspersici.</title>
        <authorList>
            <person name="Dastgheib S.M.M."/>
            <person name="Shavandi M."/>
            <person name="Tirandaz H."/>
        </authorList>
    </citation>
    <scope>NUCLEOTIDE SEQUENCE [LARGE SCALE GENOMIC DNA]</scope>
    <source>
        <strain evidence="8 9">RIPI110</strain>
    </source>
</reference>
<evidence type="ECO:0000256" key="1">
    <source>
        <dbReference type="ARBA" id="ARBA00001947"/>
    </source>
</evidence>
<accession>A0A1W6ZNH0</accession>
<name>A0A1W6ZNH0_9HYPH</name>
<dbReference type="Gene3D" id="6.10.250.3150">
    <property type="match status" value="1"/>
</dbReference>
<dbReference type="InterPro" id="IPR016047">
    <property type="entry name" value="M23ase_b-sheet_dom"/>
</dbReference>
<evidence type="ECO:0000256" key="2">
    <source>
        <dbReference type="ARBA" id="ARBA00022670"/>
    </source>
</evidence>
<dbReference type="STRING" id="1235591.CAK95_07325"/>
<sequence>MIGSCTKARVLRRVTAGAAILAASMGGGGTVLAQNGGPPKAAVETQADNDILKARERELEAARNEQKRAAETEARLRAEIESFGNDRRKLNADLIATAARMREVEDRLSATEGRVAPLEEQEGKLRQSLNDRRDVIAEVLAALQRMGRRPPPALLVSPDDAAKTVRSAIVLGAVVPEMRAEANRLAADLTQLQKLRSDIASERTKLTTDLKSLSDDQARMTLLIEERGKQQANSEQALEKQRAQAGVLAKQVDNLQDLVTRLEQGLESAARAAKSAALSEDQKGASKPALTALSDPGRLSPAIAFASTRGSLRMPVNGVKIRDFGAADGIGGTERGISIATRPGAQVTAPCDGWVVYAGPFRSYGQLLILNAGGGYHIVIAGMERISVDIGQFVLTGEPVAAMGSGTARVAAASPIGTSQPVLYVEFRKDGTPVDSGPWWAKKESEKVRG</sequence>
<evidence type="ECO:0000256" key="3">
    <source>
        <dbReference type="ARBA" id="ARBA00022723"/>
    </source>
</evidence>
<gene>
    <name evidence="8" type="ORF">CAK95_07325</name>
</gene>
<dbReference type="SUPFAM" id="SSF51261">
    <property type="entry name" value="Duplicated hybrid motif"/>
    <property type="match status" value="1"/>
</dbReference>
<keyword evidence="2" id="KW-0645">Protease</keyword>
<evidence type="ECO:0000313" key="9">
    <source>
        <dbReference type="Proteomes" id="UP000194137"/>
    </source>
</evidence>
<evidence type="ECO:0000256" key="5">
    <source>
        <dbReference type="ARBA" id="ARBA00022833"/>
    </source>
</evidence>
<evidence type="ECO:0000313" key="8">
    <source>
        <dbReference type="EMBL" id="ARP98909.1"/>
    </source>
</evidence>
<dbReference type="PANTHER" id="PTHR21666">
    <property type="entry name" value="PEPTIDASE-RELATED"/>
    <property type="match status" value="1"/>
</dbReference>
<keyword evidence="9" id="KW-1185">Reference proteome</keyword>
<dbReference type="CDD" id="cd12797">
    <property type="entry name" value="M23_peptidase"/>
    <property type="match status" value="1"/>
</dbReference>
<dbReference type="Proteomes" id="UP000194137">
    <property type="component" value="Chromosome"/>
</dbReference>
<dbReference type="GO" id="GO:0046872">
    <property type="term" value="F:metal ion binding"/>
    <property type="evidence" value="ECO:0007669"/>
    <property type="project" value="UniProtKB-KW"/>
</dbReference>
<dbReference type="AlphaFoldDB" id="A0A1W6ZNH0"/>
<dbReference type="InterPro" id="IPR011055">
    <property type="entry name" value="Dup_hybrid_motif"/>
</dbReference>
<evidence type="ECO:0000256" key="4">
    <source>
        <dbReference type="ARBA" id="ARBA00022801"/>
    </source>
</evidence>
<keyword evidence="6" id="KW-0482">Metalloprotease</keyword>
<proteinExistence type="predicted"/>
<dbReference type="Gene3D" id="2.70.70.10">
    <property type="entry name" value="Glucose Permease (Domain IIA)"/>
    <property type="match status" value="1"/>
</dbReference>
<comment type="cofactor">
    <cofactor evidence="1">
        <name>Zn(2+)</name>
        <dbReference type="ChEBI" id="CHEBI:29105"/>
    </cofactor>
</comment>
<organism evidence="8 9">
    <name type="scientific">Pseudorhodoplanes sinuspersici</name>
    <dbReference type="NCBI Taxonomy" id="1235591"/>
    <lineage>
        <taxon>Bacteria</taxon>
        <taxon>Pseudomonadati</taxon>
        <taxon>Pseudomonadota</taxon>
        <taxon>Alphaproteobacteria</taxon>
        <taxon>Hyphomicrobiales</taxon>
        <taxon>Pseudorhodoplanes</taxon>
    </lineage>
</organism>
<dbReference type="GO" id="GO:0006508">
    <property type="term" value="P:proteolysis"/>
    <property type="evidence" value="ECO:0007669"/>
    <property type="project" value="UniProtKB-KW"/>
</dbReference>
<dbReference type="InterPro" id="IPR050570">
    <property type="entry name" value="Cell_wall_metabolism_enzyme"/>
</dbReference>
<dbReference type="OrthoDB" id="9809144at2"/>
<dbReference type="KEGG" id="psin:CAK95_07325"/>
<keyword evidence="3" id="KW-0479">Metal-binding</keyword>
<keyword evidence="4" id="KW-0378">Hydrolase</keyword>
<dbReference type="Pfam" id="PF01551">
    <property type="entry name" value="Peptidase_M23"/>
    <property type="match status" value="1"/>
</dbReference>
<keyword evidence="5" id="KW-0862">Zinc</keyword>
<dbReference type="PANTHER" id="PTHR21666:SF288">
    <property type="entry name" value="CELL DIVISION PROTEIN YTFB"/>
    <property type="match status" value="1"/>
</dbReference>